<dbReference type="SUPFAM" id="SSF51182">
    <property type="entry name" value="RmlC-like cupins"/>
    <property type="match status" value="1"/>
</dbReference>
<dbReference type="CDD" id="cd02219">
    <property type="entry name" value="cupin_YjlB-like"/>
    <property type="match status" value="1"/>
</dbReference>
<evidence type="ECO:0000259" key="1">
    <source>
        <dbReference type="Pfam" id="PF00190"/>
    </source>
</evidence>
<evidence type="ECO:0000313" key="2">
    <source>
        <dbReference type="EMBL" id="KAF6837448.1"/>
    </source>
</evidence>
<dbReference type="AlphaFoldDB" id="A0A8H6KUA7"/>
<dbReference type="Gene3D" id="2.60.120.10">
    <property type="entry name" value="Jelly Rolls"/>
    <property type="match status" value="1"/>
</dbReference>
<gene>
    <name evidence="2" type="ORF">CPLU01_03072</name>
</gene>
<dbReference type="Proteomes" id="UP000654918">
    <property type="component" value="Unassembled WGS sequence"/>
</dbReference>
<dbReference type="PANTHER" id="PTHR36448:SF3">
    <property type="entry name" value="CUPIN TYPE-2 DOMAIN-CONTAINING PROTEIN"/>
    <property type="match status" value="1"/>
</dbReference>
<organism evidence="2 3">
    <name type="scientific">Colletotrichum plurivorum</name>
    <dbReference type="NCBI Taxonomy" id="2175906"/>
    <lineage>
        <taxon>Eukaryota</taxon>
        <taxon>Fungi</taxon>
        <taxon>Dikarya</taxon>
        <taxon>Ascomycota</taxon>
        <taxon>Pezizomycotina</taxon>
        <taxon>Sordariomycetes</taxon>
        <taxon>Hypocreomycetidae</taxon>
        <taxon>Glomerellales</taxon>
        <taxon>Glomerellaceae</taxon>
        <taxon>Colletotrichum</taxon>
        <taxon>Colletotrichum orchidearum species complex</taxon>
    </lineage>
</organism>
<protein>
    <submittedName>
        <fullName evidence="2">FAD-dependent pyridine nucleotide-disulfide oxidoreductase</fullName>
    </submittedName>
</protein>
<proteinExistence type="predicted"/>
<comment type="caution">
    <text evidence="2">The sequence shown here is derived from an EMBL/GenBank/DDBJ whole genome shotgun (WGS) entry which is preliminary data.</text>
</comment>
<accession>A0A8H6KUA7</accession>
<dbReference type="Pfam" id="PF00190">
    <property type="entry name" value="Cupin_1"/>
    <property type="match status" value="1"/>
</dbReference>
<evidence type="ECO:0000313" key="3">
    <source>
        <dbReference type="Proteomes" id="UP000654918"/>
    </source>
</evidence>
<keyword evidence="3" id="KW-1185">Reference proteome</keyword>
<dbReference type="PANTHER" id="PTHR36448">
    <property type="entry name" value="BLR7373 PROTEIN"/>
    <property type="match status" value="1"/>
</dbReference>
<dbReference type="InterPro" id="IPR011051">
    <property type="entry name" value="RmlC_Cupin_sf"/>
</dbReference>
<dbReference type="InterPro" id="IPR047121">
    <property type="entry name" value="YjiB-like"/>
</dbReference>
<sequence length="229" mass="24803">MVEITSYYLKPTRLVPNSPQPLLHYKGLLASEADRQPVRIHERLGANGWKTQWIFRYGPTQSSHYHSRIHEAMVVLSGSATIRFGVADTEGDLDKNTWGGAEEPGGVEVAAAAGDVFVIPAGVAHKTHDTSPEGEGFALLTPGKGRGVPNAGEVLSKIQLSGFTMMGAYPKNCGNWDFSVGGEDSGNFEESWNVAKPELDPFLGDSPDGLVGRWKVPTLYEKRGPRAKL</sequence>
<name>A0A8H6KUA7_9PEZI</name>
<feature type="domain" description="Cupin type-1" evidence="1">
    <location>
        <begin position="64"/>
        <end position="126"/>
    </location>
</feature>
<dbReference type="InterPro" id="IPR014710">
    <property type="entry name" value="RmlC-like_jellyroll"/>
</dbReference>
<dbReference type="InterPro" id="IPR006045">
    <property type="entry name" value="Cupin_1"/>
</dbReference>
<reference evidence="2" key="1">
    <citation type="journal article" date="2020" name="Phytopathology">
        <title>Genome Sequence Resources of Colletotrichum truncatum, C. plurivorum, C. musicola, and C. sojae: Four Species Pathogenic to Soybean (Glycine max).</title>
        <authorList>
            <person name="Rogerio F."/>
            <person name="Boufleur T.R."/>
            <person name="Ciampi-Guillardi M."/>
            <person name="Sukno S.A."/>
            <person name="Thon M.R."/>
            <person name="Massola Junior N.S."/>
            <person name="Baroncelli R."/>
        </authorList>
    </citation>
    <scope>NUCLEOTIDE SEQUENCE</scope>
    <source>
        <strain evidence="2">LFN00145</strain>
    </source>
</reference>
<dbReference type="EMBL" id="WIGO01000025">
    <property type="protein sequence ID" value="KAF6837448.1"/>
    <property type="molecule type" value="Genomic_DNA"/>
</dbReference>